<accession>A0ABR9JI40</accession>
<keyword evidence="1" id="KW-0812">Transmembrane</keyword>
<evidence type="ECO:0000313" key="4">
    <source>
        <dbReference type="Proteomes" id="UP000643525"/>
    </source>
</evidence>
<keyword evidence="1" id="KW-1133">Transmembrane helix</keyword>
<dbReference type="Pfam" id="PF07811">
    <property type="entry name" value="TadE"/>
    <property type="match status" value="1"/>
</dbReference>
<reference evidence="3 4" key="1">
    <citation type="submission" date="2020-10" db="EMBL/GenBank/DDBJ databases">
        <title>Sequencing the genomes of 1000 actinobacteria strains.</title>
        <authorList>
            <person name="Klenk H.-P."/>
        </authorList>
    </citation>
    <scope>NUCLEOTIDE SEQUENCE [LARGE SCALE GENOMIC DNA]</scope>
    <source>
        <strain evidence="3 4">DSM 15666</strain>
    </source>
</reference>
<gene>
    <name evidence="3" type="ORF">H4W27_002295</name>
</gene>
<name>A0ABR9JI40_9MICC</name>
<dbReference type="EMBL" id="JADBED010000001">
    <property type="protein sequence ID" value="MBE1525177.1"/>
    <property type="molecule type" value="Genomic_DNA"/>
</dbReference>
<sequence>MKARDRDRGASAVEFAIVAPVLVLMLLGILAFGHAFHVQSVLSNAARDGVRVMALQDTSGGVDPQAVAKETAISSASPSASISAAQISIIPSTCEAAGTSGPGTATVTISYPMQLLGGLGAVTLTGKGTMRCNG</sequence>
<organism evidence="3 4">
    <name type="scientific">Nesterenkonia lutea</name>
    <dbReference type="NCBI Taxonomy" id="272919"/>
    <lineage>
        <taxon>Bacteria</taxon>
        <taxon>Bacillati</taxon>
        <taxon>Actinomycetota</taxon>
        <taxon>Actinomycetes</taxon>
        <taxon>Micrococcales</taxon>
        <taxon>Micrococcaceae</taxon>
        <taxon>Nesterenkonia</taxon>
    </lineage>
</organism>
<dbReference type="Proteomes" id="UP000643525">
    <property type="component" value="Unassembled WGS sequence"/>
</dbReference>
<evidence type="ECO:0000259" key="2">
    <source>
        <dbReference type="Pfam" id="PF07811"/>
    </source>
</evidence>
<evidence type="ECO:0000256" key="1">
    <source>
        <dbReference type="SAM" id="Phobius"/>
    </source>
</evidence>
<dbReference type="InterPro" id="IPR012495">
    <property type="entry name" value="TadE-like_dom"/>
</dbReference>
<comment type="caution">
    <text evidence="3">The sequence shown here is derived from an EMBL/GenBank/DDBJ whole genome shotgun (WGS) entry which is preliminary data.</text>
</comment>
<dbReference type="RefSeq" id="WP_192596077.1">
    <property type="nucleotide sequence ID" value="NZ_BAAALJ010000013.1"/>
</dbReference>
<feature type="domain" description="TadE-like" evidence="2">
    <location>
        <begin position="9"/>
        <end position="51"/>
    </location>
</feature>
<feature type="transmembrane region" description="Helical" evidence="1">
    <location>
        <begin position="12"/>
        <end position="36"/>
    </location>
</feature>
<keyword evidence="1" id="KW-0472">Membrane</keyword>
<evidence type="ECO:0000313" key="3">
    <source>
        <dbReference type="EMBL" id="MBE1525177.1"/>
    </source>
</evidence>
<proteinExistence type="predicted"/>
<keyword evidence="4" id="KW-1185">Reference proteome</keyword>
<protein>
    <submittedName>
        <fullName evidence="3">Flp pilus assembly protein TadG</fullName>
    </submittedName>
</protein>